<dbReference type="InterPro" id="IPR011009">
    <property type="entry name" value="Kinase-like_dom_sf"/>
</dbReference>
<dbReference type="Proteomes" id="UP000736335">
    <property type="component" value="Unassembled WGS sequence"/>
</dbReference>
<dbReference type="GO" id="GO:0005524">
    <property type="term" value="F:ATP binding"/>
    <property type="evidence" value="ECO:0007669"/>
    <property type="project" value="UniProtKB-KW"/>
</dbReference>
<protein>
    <submittedName>
        <fullName evidence="4">Kinase-like domain-containing protein</fullName>
    </submittedName>
</protein>
<dbReference type="InterPro" id="IPR000719">
    <property type="entry name" value="Prot_kinase_dom"/>
</dbReference>
<dbReference type="PROSITE" id="PS50011">
    <property type="entry name" value="PROTEIN_KINASE_DOM"/>
    <property type="match status" value="2"/>
</dbReference>
<name>A0A9P6HNT8_9AGAM</name>
<dbReference type="InterPro" id="IPR008271">
    <property type="entry name" value="Ser/Thr_kinase_AS"/>
</dbReference>
<keyword evidence="1" id="KW-0547">Nucleotide-binding</keyword>
<sequence>KGAIVWKHLDHPNIVPFKGVTLDPPQLVSEWMPGGELREYIKKNPSTNLINLLLGVAGGLAYLHSHDIIHGDLKGSNIFVDGSGNARITDFAASSSDEYGFTPRWTAPEIFRGEATANKKSDIFSFGMVAFEAFSGTVPFPEIRSPAVPVAIMKGNRPNRPVHPGLTEPLWRLVQECWKDTAGDRPEIADVIKELKRTSVYSLVFETNALLTLFRNVREQAGYIGGFGTVWKGKHNGSAVAIKRLNVAHLTKSKKVCRLIEIFCHEVIMWKRLSHPNTLPFIGACIRGSELVVVSEWIENGNIREYLRRNTQADRLSLLVDVARGVEYLHDMHVVHGDLKGTNILVKDDGSACLADFGLISITLDLETTDIASTSGGKAEGTYRWMSPELFDPKNFGLPKVTLTKMSDCYALGMVIYEVLSGKDPFEELGPSVVVPCKVLEGTHPGIPKNIDTRMMGLWDLARECWSHRPQDRPSSTTILDRL</sequence>
<dbReference type="PANTHER" id="PTHR44329:SF298">
    <property type="entry name" value="MIXED LINEAGE KINASE DOMAIN-LIKE PROTEIN"/>
    <property type="match status" value="1"/>
</dbReference>
<organism evidence="4 5">
    <name type="scientific">Thelephora terrestris</name>
    <dbReference type="NCBI Taxonomy" id="56493"/>
    <lineage>
        <taxon>Eukaryota</taxon>
        <taxon>Fungi</taxon>
        <taxon>Dikarya</taxon>
        <taxon>Basidiomycota</taxon>
        <taxon>Agaricomycotina</taxon>
        <taxon>Agaricomycetes</taxon>
        <taxon>Thelephorales</taxon>
        <taxon>Thelephoraceae</taxon>
        <taxon>Thelephora</taxon>
    </lineage>
</organism>
<keyword evidence="5" id="KW-1185">Reference proteome</keyword>
<dbReference type="OrthoDB" id="4062651at2759"/>
<proteinExistence type="predicted"/>
<keyword evidence="4" id="KW-0418">Kinase</keyword>
<dbReference type="Gene3D" id="1.10.510.10">
    <property type="entry name" value="Transferase(Phosphotransferase) domain 1"/>
    <property type="match status" value="2"/>
</dbReference>
<dbReference type="SMART" id="SM00220">
    <property type="entry name" value="S_TKc"/>
    <property type="match status" value="2"/>
</dbReference>
<dbReference type="InterPro" id="IPR051681">
    <property type="entry name" value="Ser/Thr_Kinases-Pseudokinases"/>
</dbReference>
<gene>
    <name evidence="4" type="ORF">BJ322DRAFT_979094</name>
</gene>
<keyword evidence="2" id="KW-0067">ATP-binding</keyword>
<dbReference type="PROSITE" id="PS00108">
    <property type="entry name" value="PROTEIN_KINASE_ST"/>
    <property type="match status" value="2"/>
</dbReference>
<keyword evidence="4" id="KW-0808">Transferase</keyword>
<accession>A0A9P6HNT8</accession>
<dbReference type="PANTHER" id="PTHR44329">
    <property type="entry name" value="SERINE/THREONINE-PROTEIN KINASE TNNI3K-RELATED"/>
    <property type="match status" value="1"/>
</dbReference>
<evidence type="ECO:0000256" key="2">
    <source>
        <dbReference type="ARBA" id="ARBA00022840"/>
    </source>
</evidence>
<dbReference type="InterPro" id="IPR001245">
    <property type="entry name" value="Ser-Thr/Tyr_kinase_cat_dom"/>
</dbReference>
<reference evidence="4" key="1">
    <citation type="journal article" date="2020" name="Nat. Commun.">
        <title>Large-scale genome sequencing of mycorrhizal fungi provides insights into the early evolution of symbiotic traits.</title>
        <authorList>
            <person name="Miyauchi S."/>
            <person name="Kiss E."/>
            <person name="Kuo A."/>
            <person name="Drula E."/>
            <person name="Kohler A."/>
            <person name="Sanchez-Garcia M."/>
            <person name="Morin E."/>
            <person name="Andreopoulos B."/>
            <person name="Barry K.W."/>
            <person name="Bonito G."/>
            <person name="Buee M."/>
            <person name="Carver A."/>
            <person name="Chen C."/>
            <person name="Cichocki N."/>
            <person name="Clum A."/>
            <person name="Culley D."/>
            <person name="Crous P.W."/>
            <person name="Fauchery L."/>
            <person name="Girlanda M."/>
            <person name="Hayes R.D."/>
            <person name="Keri Z."/>
            <person name="LaButti K."/>
            <person name="Lipzen A."/>
            <person name="Lombard V."/>
            <person name="Magnuson J."/>
            <person name="Maillard F."/>
            <person name="Murat C."/>
            <person name="Nolan M."/>
            <person name="Ohm R.A."/>
            <person name="Pangilinan J."/>
            <person name="Pereira M.F."/>
            <person name="Perotto S."/>
            <person name="Peter M."/>
            <person name="Pfister S."/>
            <person name="Riley R."/>
            <person name="Sitrit Y."/>
            <person name="Stielow J.B."/>
            <person name="Szollosi G."/>
            <person name="Zifcakova L."/>
            <person name="Stursova M."/>
            <person name="Spatafora J.W."/>
            <person name="Tedersoo L."/>
            <person name="Vaario L.M."/>
            <person name="Yamada A."/>
            <person name="Yan M."/>
            <person name="Wang P."/>
            <person name="Xu J."/>
            <person name="Bruns T."/>
            <person name="Baldrian P."/>
            <person name="Vilgalys R."/>
            <person name="Dunand C."/>
            <person name="Henrissat B."/>
            <person name="Grigoriev I.V."/>
            <person name="Hibbett D."/>
            <person name="Nagy L.G."/>
            <person name="Martin F.M."/>
        </authorList>
    </citation>
    <scope>NUCLEOTIDE SEQUENCE</scope>
    <source>
        <strain evidence="4">UH-Tt-Lm1</strain>
    </source>
</reference>
<feature type="non-terminal residue" evidence="4">
    <location>
        <position position="1"/>
    </location>
</feature>
<dbReference type="Pfam" id="PF07714">
    <property type="entry name" value="PK_Tyr_Ser-Thr"/>
    <property type="match status" value="2"/>
</dbReference>
<evidence type="ECO:0000313" key="4">
    <source>
        <dbReference type="EMBL" id="KAF9789504.1"/>
    </source>
</evidence>
<dbReference type="SUPFAM" id="SSF56112">
    <property type="entry name" value="Protein kinase-like (PK-like)"/>
    <property type="match status" value="2"/>
</dbReference>
<evidence type="ECO:0000313" key="5">
    <source>
        <dbReference type="Proteomes" id="UP000736335"/>
    </source>
</evidence>
<comment type="caution">
    <text evidence="4">The sequence shown here is derived from an EMBL/GenBank/DDBJ whole genome shotgun (WGS) entry which is preliminary data.</text>
</comment>
<feature type="non-terminal residue" evidence="4">
    <location>
        <position position="483"/>
    </location>
</feature>
<feature type="domain" description="Protein kinase" evidence="3">
    <location>
        <begin position="1"/>
        <end position="204"/>
    </location>
</feature>
<evidence type="ECO:0000256" key="1">
    <source>
        <dbReference type="ARBA" id="ARBA00022741"/>
    </source>
</evidence>
<dbReference type="AlphaFoldDB" id="A0A9P6HNT8"/>
<reference evidence="4" key="2">
    <citation type="submission" date="2020-11" db="EMBL/GenBank/DDBJ databases">
        <authorList>
            <consortium name="DOE Joint Genome Institute"/>
            <person name="Kuo A."/>
            <person name="Miyauchi S."/>
            <person name="Kiss E."/>
            <person name="Drula E."/>
            <person name="Kohler A."/>
            <person name="Sanchez-Garcia M."/>
            <person name="Andreopoulos B."/>
            <person name="Barry K.W."/>
            <person name="Bonito G."/>
            <person name="Buee M."/>
            <person name="Carver A."/>
            <person name="Chen C."/>
            <person name="Cichocki N."/>
            <person name="Clum A."/>
            <person name="Culley D."/>
            <person name="Crous P.W."/>
            <person name="Fauchery L."/>
            <person name="Girlanda M."/>
            <person name="Hayes R."/>
            <person name="Keri Z."/>
            <person name="Labutti K."/>
            <person name="Lipzen A."/>
            <person name="Lombard V."/>
            <person name="Magnuson J."/>
            <person name="Maillard F."/>
            <person name="Morin E."/>
            <person name="Murat C."/>
            <person name="Nolan M."/>
            <person name="Ohm R."/>
            <person name="Pangilinan J."/>
            <person name="Pereira M."/>
            <person name="Perotto S."/>
            <person name="Peter M."/>
            <person name="Riley R."/>
            <person name="Sitrit Y."/>
            <person name="Stielow B."/>
            <person name="Szollosi G."/>
            <person name="Zifcakova L."/>
            <person name="Stursova M."/>
            <person name="Spatafora J.W."/>
            <person name="Tedersoo L."/>
            <person name="Vaario L.-M."/>
            <person name="Yamada A."/>
            <person name="Yan M."/>
            <person name="Wang P."/>
            <person name="Xu J."/>
            <person name="Bruns T."/>
            <person name="Baldrian P."/>
            <person name="Vilgalys R."/>
            <person name="Henrissat B."/>
            <person name="Grigoriev I.V."/>
            <person name="Hibbett D."/>
            <person name="Nagy L.G."/>
            <person name="Martin F.M."/>
        </authorList>
    </citation>
    <scope>NUCLEOTIDE SEQUENCE</scope>
    <source>
        <strain evidence="4">UH-Tt-Lm1</strain>
    </source>
</reference>
<dbReference type="EMBL" id="WIUZ02000003">
    <property type="protein sequence ID" value="KAF9789504.1"/>
    <property type="molecule type" value="Genomic_DNA"/>
</dbReference>
<feature type="domain" description="Protein kinase" evidence="3">
    <location>
        <begin position="216"/>
        <end position="483"/>
    </location>
</feature>
<dbReference type="GO" id="GO:0004674">
    <property type="term" value="F:protein serine/threonine kinase activity"/>
    <property type="evidence" value="ECO:0007669"/>
    <property type="project" value="TreeGrafter"/>
</dbReference>
<evidence type="ECO:0000259" key="3">
    <source>
        <dbReference type="PROSITE" id="PS50011"/>
    </source>
</evidence>